<organism evidence="2 3">
    <name type="scientific">Henosepilachna vigintioctopunctata</name>
    <dbReference type="NCBI Taxonomy" id="420089"/>
    <lineage>
        <taxon>Eukaryota</taxon>
        <taxon>Metazoa</taxon>
        <taxon>Ecdysozoa</taxon>
        <taxon>Arthropoda</taxon>
        <taxon>Hexapoda</taxon>
        <taxon>Insecta</taxon>
        <taxon>Pterygota</taxon>
        <taxon>Neoptera</taxon>
        <taxon>Endopterygota</taxon>
        <taxon>Coleoptera</taxon>
        <taxon>Polyphaga</taxon>
        <taxon>Cucujiformia</taxon>
        <taxon>Coccinelloidea</taxon>
        <taxon>Coccinellidae</taxon>
        <taxon>Epilachninae</taxon>
        <taxon>Epilachnini</taxon>
        <taxon>Henosepilachna</taxon>
    </lineage>
</organism>
<evidence type="ECO:0000313" key="3">
    <source>
        <dbReference type="Proteomes" id="UP001431783"/>
    </source>
</evidence>
<sequence>MKRRKRNSAKSNGLDRKTLKTINRPARTEDDRLDEMLKICLQKVCQLQNELERTTEGFGDPEAEGYATCALETLRFLSDQGLPSDHPIVRGLTDRLLRK</sequence>
<proteinExistence type="predicted"/>
<evidence type="ECO:0000256" key="1">
    <source>
        <dbReference type="SAM" id="MobiDB-lite"/>
    </source>
</evidence>
<name>A0AAW1UQI6_9CUCU</name>
<reference evidence="2 3" key="1">
    <citation type="submission" date="2023-03" db="EMBL/GenBank/DDBJ databases">
        <title>Genome insight into feeding habits of ladybird beetles.</title>
        <authorList>
            <person name="Li H.-S."/>
            <person name="Huang Y.-H."/>
            <person name="Pang H."/>
        </authorList>
    </citation>
    <scope>NUCLEOTIDE SEQUENCE [LARGE SCALE GENOMIC DNA]</scope>
    <source>
        <strain evidence="2">SYSU_2023b</strain>
        <tissue evidence="2">Whole body</tissue>
    </source>
</reference>
<dbReference type="EMBL" id="JARQZJ010000091">
    <property type="protein sequence ID" value="KAK9883089.1"/>
    <property type="molecule type" value="Genomic_DNA"/>
</dbReference>
<comment type="caution">
    <text evidence="2">The sequence shown here is derived from an EMBL/GenBank/DDBJ whole genome shotgun (WGS) entry which is preliminary data.</text>
</comment>
<protein>
    <submittedName>
        <fullName evidence="2">Uncharacterized protein</fullName>
    </submittedName>
</protein>
<feature type="region of interest" description="Disordered" evidence="1">
    <location>
        <begin position="1"/>
        <end position="27"/>
    </location>
</feature>
<evidence type="ECO:0000313" key="2">
    <source>
        <dbReference type="EMBL" id="KAK9883089.1"/>
    </source>
</evidence>
<keyword evidence="3" id="KW-1185">Reference proteome</keyword>
<dbReference type="AlphaFoldDB" id="A0AAW1UQI6"/>
<gene>
    <name evidence="2" type="ORF">WA026_001291</name>
</gene>
<accession>A0AAW1UQI6</accession>
<dbReference type="Proteomes" id="UP001431783">
    <property type="component" value="Unassembled WGS sequence"/>
</dbReference>